<dbReference type="EMBL" id="JBHULS010000001">
    <property type="protein sequence ID" value="MFD2550657.1"/>
    <property type="molecule type" value="Genomic_DNA"/>
</dbReference>
<keyword evidence="2" id="KW-1185">Reference proteome</keyword>
<proteinExistence type="predicted"/>
<reference evidence="2" key="1">
    <citation type="journal article" date="2019" name="Int. J. Syst. Evol. Microbiol.">
        <title>The Global Catalogue of Microorganisms (GCM) 10K type strain sequencing project: providing services to taxonomists for standard genome sequencing and annotation.</title>
        <authorList>
            <consortium name="The Broad Institute Genomics Platform"/>
            <consortium name="The Broad Institute Genome Sequencing Center for Infectious Disease"/>
            <person name="Wu L."/>
            <person name="Ma J."/>
        </authorList>
    </citation>
    <scope>NUCLEOTIDE SEQUENCE [LARGE SCALE GENOMIC DNA]</scope>
    <source>
        <strain evidence="2">KCTC 42587</strain>
    </source>
</reference>
<name>A0ABW5KPA4_9FLAO</name>
<dbReference type="Proteomes" id="UP001597472">
    <property type="component" value="Unassembled WGS sequence"/>
</dbReference>
<organism evidence="1 2">
    <name type="scientific">Bizionia sediminis</name>
    <dbReference type="NCBI Taxonomy" id="1737064"/>
    <lineage>
        <taxon>Bacteria</taxon>
        <taxon>Pseudomonadati</taxon>
        <taxon>Bacteroidota</taxon>
        <taxon>Flavobacteriia</taxon>
        <taxon>Flavobacteriales</taxon>
        <taxon>Flavobacteriaceae</taxon>
        <taxon>Bizionia</taxon>
    </lineage>
</organism>
<evidence type="ECO:0000313" key="2">
    <source>
        <dbReference type="Proteomes" id="UP001597472"/>
    </source>
</evidence>
<accession>A0ABW5KPA4</accession>
<sequence length="119" mass="13395">MTSEEVVGTFKIMGTNQDAQASPYKGTLQITLDAYKRIKAVWTIGSNQIQTGTGYFKNNILVISFKYESASKTIFKGVVVYTCITPHILEGFWFEENGNPAYLGQERGFRKEVKTNLLN</sequence>
<comment type="caution">
    <text evidence="1">The sequence shown here is derived from an EMBL/GenBank/DDBJ whole genome shotgun (WGS) entry which is preliminary data.</text>
</comment>
<gene>
    <name evidence="1" type="ORF">ACFSQP_02390</name>
</gene>
<evidence type="ECO:0000313" key="1">
    <source>
        <dbReference type="EMBL" id="MFD2550657.1"/>
    </source>
</evidence>
<protein>
    <submittedName>
        <fullName evidence="1">Uncharacterized protein</fullName>
    </submittedName>
</protein>
<dbReference type="RefSeq" id="WP_376891482.1">
    <property type="nucleotide sequence ID" value="NZ_JBHULS010000001.1"/>
</dbReference>